<evidence type="ECO:0000259" key="3">
    <source>
        <dbReference type="PROSITE" id="PS50994"/>
    </source>
</evidence>
<feature type="compositionally biased region" description="Basic and acidic residues" evidence="1">
    <location>
        <begin position="532"/>
        <end position="551"/>
    </location>
</feature>
<dbReference type="PROSITE" id="PS50994">
    <property type="entry name" value="INTEGRASE"/>
    <property type="match status" value="1"/>
</dbReference>
<dbReference type="PANTHER" id="PTHR47331">
    <property type="entry name" value="PHD-TYPE DOMAIN-CONTAINING PROTEIN"/>
    <property type="match status" value="1"/>
</dbReference>
<accession>A0ABM2A7X5</accession>
<dbReference type="Pfam" id="PF17921">
    <property type="entry name" value="Integrase_H2C2"/>
    <property type="match status" value="1"/>
</dbReference>
<keyword evidence="2" id="KW-0732">Signal</keyword>
<organism evidence="4 5">
    <name type="scientific">Aedes albopictus</name>
    <name type="common">Asian tiger mosquito</name>
    <name type="synonym">Stegomyia albopicta</name>
    <dbReference type="NCBI Taxonomy" id="7160"/>
    <lineage>
        <taxon>Eukaryota</taxon>
        <taxon>Metazoa</taxon>
        <taxon>Ecdysozoa</taxon>
        <taxon>Arthropoda</taxon>
        <taxon>Hexapoda</taxon>
        <taxon>Insecta</taxon>
        <taxon>Pterygota</taxon>
        <taxon>Neoptera</taxon>
        <taxon>Endopterygota</taxon>
        <taxon>Diptera</taxon>
        <taxon>Nematocera</taxon>
        <taxon>Culicoidea</taxon>
        <taxon>Culicidae</taxon>
        <taxon>Culicinae</taxon>
        <taxon>Aedini</taxon>
        <taxon>Aedes</taxon>
        <taxon>Stegomyia</taxon>
    </lineage>
</organism>
<name>A0ABM2A7X5_AEDAL</name>
<feature type="compositionally biased region" description="Low complexity" evidence="1">
    <location>
        <begin position="516"/>
        <end position="528"/>
    </location>
</feature>
<dbReference type="PANTHER" id="PTHR47331:SF1">
    <property type="entry name" value="GAG-LIKE PROTEIN"/>
    <property type="match status" value="1"/>
</dbReference>
<evidence type="ECO:0000313" key="4">
    <source>
        <dbReference type="EnsemblMetazoa" id="AALFPA23_025301.P37745"/>
    </source>
</evidence>
<dbReference type="InterPro" id="IPR008042">
    <property type="entry name" value="Retrotrans_Pao"/>
</dbReference>
<evidence type="ECO:0000256" key="1">
    <source>
        <dbReference type="SAM" id="MobiDB-lite"/>
    </source>
</evidence>
<feature type="chain" id="PRO_5046450813" description="Integrase catalytic domain-containing protein" evidence="2">
    <location>
        <begin position="24"/>
        <end position="607"/>
    </location>
</feature>
<dbReference type="EnsemblMetazoa" id="AALFPA23_025301.R37745">
    <property type="protein sequence ID" value="AALFPA23_025301.P37745"/>
    <property type="gene ID" value="AALFPA23_025301"/>
</dbReference>
<dbReference type="Pfam" id="PF05380">
    <property type="entry name" value="Peptidase_A17"/>
    <property type="match status" value="1"/>
</dbReference>
<reference evidence="4" key="2">
    <citation type="submission" date="2025-05" db="UniProtKB">
        <authorList>
            <consortium name="EnsemblMetazoa"/>
        </authorList>
    </citation>
    <scope>IDENTIFICATION</scope>
    <source>
        <strain evidence="4">Foshan</strain>
    </source>
</reference>
<dbReference type="Gene3D" id="3.30.420.10">
    <property type="entry name" value="Ribonuclease H-like superfamily/Ribonuclease H"/>
    <property type="match status" value="1"/>
</dbReference>
<evidence type="ECO:0000313" key="5">
    <source>
        <dbReference type="Proteomes" id="UP000069940"/>
    </source>
</evidence>
<dbReference type="RefSeq" id="XP_062708678.1">
    <property type="nucleotide sequence ID" value="XM_062852694.1"/>
</dbReference>
<keyword evidence="5" id="KW-1185">Reference proteome</keyword>
<dbReference type="GeneID" id="134288297"/>
<dbReference type="InterPro" id="IPR001584">
    <property type="entry name" value="Integrase_cat-core"/>
</dbReference>
<sequence>MTIPRLELCAALLLAKLVAKVAPTLKLCFDGVKLWSDSKIVLAWINKPLDRLQVYVRNRVAQIKHLTDRYEWSYVNTLNNPADIVSRGIPPDLLKQCGGMDQHSSAQPTIESEPVFERFSSFTKLQRVLAQVVRFVRLVRTPKEQRMLSSALTVQDMRKAEIFIVRILQQSELHEEIQSIQRGDFPKRMANLQPFIDDEGLLRVGGRLQNSKLPFEAKHQLLLPRKHRVTEMLIRKYHEDRLHEGQSGLLAAIRQKFWLTNARSAIRKVIHGYVKCFRTKPRSIQPLMGVLPEARVTEHAPFELTFVYYAGPILVKEGKRKPKVVKAYISLFVCLSTKAIHLELVSDLTSDAFLAALDRFINRRGLVRKLFSDNGTNFVGALKELRHLRDMFNDQVERNKINDFLIGREVEWEFIPPRSPKFGGLWEAGVKIVKSHLTRTLGNTTLTFEQISTVLTHIEAIVNSRPLYSTSDDPNDPQPISPAHLMLGRPMEPVIKPSYLDAAACEAVRTLTSINASDSSSTTDAALTHSPEPTEPKLPALREIREAHHDPTQLTVRKRSGEDGKPDLSVGLGSTNGERAKKINKPYSISRVEIATMASVVMVIVIM</sequence>
<dbReference type="Proteomes" id="UP000069940">
    <property type="component" value="Unassembled WGS sequence"/>
</dbReference>
<feature type="region of interest" description="Disordered" evidence="1">
    <location>
        <begin position="516"/>
        <end position="577"/>
    </location>
</feature>
<dbReference type="InterPro" id="IPR036397">
    <property type="entry name" value="RNaseH_sf"/>
</dbReference>
<protein>
    <recommendedName>
        <fullName evidence="3">Integrase catalytic domain-containing protein</fullName>
    </recommendedName>
</protein>
<dbReference type="InterPro" id="IPR041588">
    <property type="entry name" value="Integrase_H2C2"/>
</dbReference>
<reference evidence="5" key="1">
    <citation type="journal article" date="2015" name="Proc. Natl. Acad. Sci. U.S.A.">
        <title>Genome sequence of the Asian Tiger mosquito, Aedes albopictus, reveals insights into its biology, genetics, and evolution.</title>
        <authorList>
            <person name="Chen X.G."/>
            <person name="Jiang X."/>
            <person name="Gu J."/>
            <person name="Xu M."/>
            <person name="Wu Y."/>
            <person name="Deng Y."/>
            <person name="Zhang C."/>
            <person name="Bonizzoni M."/>
            <person name="Dermauw W."/>
            <person name="Vontas J."/>
            <person name="Armbruster P."/>
            <person name="Huang X."/>
            <person name="Yang Y."/>
            <person name="Zhang H."/>
            <person name="He W."/>
            <person name="Peng H."/>
            <person name="Liu Y."/>
            <person name="Wu K."/>
            <person name="Chen J."/>
            <person name="Lirakis M."/>
            <person name="Topalis P."/>
            <person name="Van Leeuwen T."/>
            <person name="Hall A.B."/>
            <person name="Jiang X."/>
            <person name="Thorpe C."/>
            <person name="Mueller R.L."/>
            <person name="Sun C."/>
            <person name="Waterhouse R.M."/>
            <person name="Yan G."/>
            <person name="Tu Z.J."/>
            <person name="Fang X."/>
            <person name="James A.A."/>
        </authorList>
    </citation>
    <scope>NUCLEOTIDE SEQUENCE [LARGE SCALE GENOMIC DNA]</scope>
    <source>
        <strain evidence="5">Foshan</strain>
    </source>
</reference>
<dbReference type="InterPro" id="IPR012337">
    <property type="entry name" value="RNaseH-like_sf"/>
</dbReference>
<feature type="domain" description="Integrase catalytic" evidence="3">
    <location>
        <begin position="297"/>
        <end position="490"/>
    </location>
</feature>
<dbReference type="Gene3D" id="1.10.340.70">
    <property type="match status" value="1"/>
</dbReference>
<dbReference type="SUPFAM" id="SSF53098">
    <property type="entry name" value="Ribonuclease H-like"/>
    <property type="match status" value="1"/>
</dbReference>
<evidence type="ECO:0000256" key="2">
    <source>
        <dbReference type="SAM" id="SignalP"/>
    </source>
</evidence>
<proteinExistence type="predicted"/>
<feature type="signal peptide" evidence="2">
    <location>
        <begin position="1"/>
        <end position="23"/>
    </location>
</feature>